<keyword evidence="3" id="KW-0540">Nuclease</keyword>
<dbReference type="EMBL" id="CP007649">
    <property type="protein sequence ID" value="AIR11790.1"/>
    <property type="molecule type" value="Genomic_DNA"/>
</dbReference>
<dbReference type="GO" id="GO:0016787">
    <property type="term" value="F:hydrolase activity"/>
    <property type="evidence" value="ECO:0007669"/>
    <property type="project" value="UniProtKB-KW"/>
</dbReference>
<evidence type="ECO:0000256" key="6">
    <source>
        <dbReference type="ARBA" id="ARBA00030388"/>
    </source>
</evidence>
<dbReference type="RefSeq" id="WP_044005934.1">
    <property type="nucleotide sequence ID" value="NZ_CP007649.1"/>
</dbReference>
<evidence type="ECO:0000313" key="8">
    <source>
        <dbReference type="EMBL" id="AIR11790.1"/>
    </source>
</evidence>
<dbReference type="KEGG" id="lsj:LSJ_4013c"/>
<dbReference type="InterPro" id="IPR009614">
    <property type="entry name" value="YoeB_toxin"/>
</dbReference>
<dbReference type="SUPFAM" id="SSF143011">
    <property type="entry name" value="RelE-like"/>
    <property type="match status" value="1"/>
</dbReference>
<dbReference type="GO" id="GO:0006401">
    <property type="term" value="P:RNA catabolic process"/>
    <property type="evidence" value="ECO:0007669"/>
    <property type="project" value="InterPro"/>
</dbReference>
<protein>
    <recommendedName>
        <fullName evidence="7">Endoribonuclease YoeB</fullName>
    </recommendedName>
    <alternativeName>
        <fullName evidence="6">Putative mRNA interferase YoeB</fullName>
    </alternativeName>
</protein>
<dbReference type="Gene3D" id="3.30.2310.20">
    <property type="entry name" value="RelE-like"/>
    <property type="match status" value="1"/>
</dbReference>
<sequence>MAEEEYRVRIKNSAKSDLKKLKRSNLQDSFDAIIKQLKKNPFEHNQGYEKLRPPIDGKYSRRINVQHRVVYTVDKKDKIVNIYSAWSHYE</sequence>
<evidence type="ECO:0000256" key="1">
    <source>
        <dbReference type="ARBA" id="ARBA00008172"/>
    </source>
</evidence>
<organism evidence="8 9">
    <name type="scientific">Ligilactobacillus salivarius</name>
    <dbReference type="NCBI Taxonomy" id="1624"/>
    <lineage>
        <taxon>Bacteria</taxon>
        <taxon>Bacillati</taxon>
        <taxon>Bacillota</taxon>
        <taxon>Bacilli</taxon>
        <taxon>Lactobacillales</taxon>
        <taxon>Lactobacillaceae</taxon>
        <taxon>Ligilactobacillus</taxon>
    </lineage>
</organism>
<keyword evidence="8" id="KW-0614">Plasmid</keyword>
<dbReference type="PANTHER" id="PTHR38039">
    <property type="entry name" value="TOXIN YOEB"/>
    <property type="match status" value="1"/>
</dbReference>
<dbReference type="GO" id="GO:0045892">
    <property type="term" value="P:negative regulation of DNA-templated transcription"/>
    <property type="evidence" value="ECO:0007669"/>
    <property type="project" value="TreeGrafter"/>
</dbReference>
<dbReference type="Proteomes" id="UP000029488">
    <property type="component" value="Plasmid pLMP1046"/>
</dbReference>
<evidence type="ECO:0000256" key="5">
    <source>
        <dbReference type="ARBA" id="ARBA00022801"/>
    </source>
</evidence>
<dbReference type="PANTHER" id="PTHR38039:SF1">
    <property type="entry name" value="TOXIN YOEB"/>
    <property type="match status" value="1"/>
</dbReference>
<evidence type="ECO:0000256" key="3">
    <source>
        <dbReference type="ARBA" id="ARBA00022722"/>
    </source>
</evidence>
<reference evidence="8 9" key="1">
    <citation type="journal article" date="2014" name="BMC Genomics">
        <title>Unusual genome complexity in Lactobacillus salivarius JCM1046.</title>
        <authorList>
            <person name="Raftis E.J."/>
            <person name="Forde B.M."/>
            <person name="Claesson M.J."/>
            <person name="O'Toole P.W."/>
        </authorList>
    </citation>
    <scope>NUCLEOTIDE SEQUENCE [LARGE SCALE GENOMIC DNA]</scope>
    <source>
        <strain evidence="8 9">JCM1046</strain>
        <plasmid evidence="8 9">pLMP1046</plasmid>
    </source>
</reference>
<evidence type="ECO:0000256" key="2">
    <source>
        <dbReference type="ARBA" id="ARBA00022649"/>
    </source>
</evidence>
<dbReference type="Pfam" id="PF06769">
    <property type="entry name" value="YoeB_toxin"/>
    <property type="match status" value="1"/>
</dbReference>
<evidence type="ECO:0000256" key="4">
    <source>
        <dbReference type="ARBA" id="ARBA00022759"/>
    </source>
</evidence>
<proteinExistence type="inferred from homology"/>
<keyword evidence="4" id="KW-0255">Endonuclease</keyword>
<dbReference type="NCBIfam" id="TIGR02116">
    <property type="entry name" value="toxin_Txe_YoeB"/>
    <property type="match status" value="1"/>
</dbReference>
<comment type="similarity">
    <text evidence="1">Belongs to the YoeB family.</text>
</comment>
<dbReference type="AlphaFoldDB" id="A0A089QGD7"/>
<dbReference type="InterPro" id="IPR035093">
    <property type="entry name" value="RelE/ParE_toxin_dom_sf"/>
</dbReference>
<keyword evidence="5" id="KW-0378">Hydrolase</keyword>
<name>A0A089QGD7_9LACO</name>
<accession>A0A089QGD7</accession>
<gene>
    <name evidence="8" type="ORF">LSJ_4013c</name>
</gene>
<evidence type="ECO:0000313" key="9">
    <source>
        <dbReference type="Proteomes" id="UP000029488"/>
    </source>
</evidence>
<evidence type="ECO:0000256" key="7">
    <source>
        <dbReference type="ARBA" id="ARBA00050056"/>
    </source>
</evidence>
<keyword evidence="2" id="KW-1277">Toxin-antitoxin system</keyword>
<dbReference type="GO" id="GO:0004519">
    <property type="term" value="F:endonuclease activity"/>
    <property type="evidence" value="ECO:0007669"/>
    <property type="project" value="UniProtKB-KW"/>
</dbReference>
<geneLocation type="plasmid" evidence="8 9">
    <name>pLMP1046</name>
</geneLocation>